<dbReference type="AntiFam" id="ANF00230">
    <property type="entry name" value="Shadow ORF (opposite rpoZ)"/>
</dbReference>
<dbReference type="KEGG" id="mtun:MTUNDRAET4_1402"/>
<name>A0A4U8YY42_METTU</name>
<reference evidence="1 2" key="1">
    <citation type="submission" date="2019-03" db="EMBL/GenBank/DDBJ databases">
        <authorList>
            <person name="Kox A.R. M."/>
        </authorList>
    </citation>
    <scope>NUCLEOTIDE SEQUENCE [LARGE SCALE GENOMIC DNA]</scope>
    <source>
        <strain evidence="1">MTUNDRAET4 annotated genome</strain>
    </source>
</reference>
<protein>
    <submittedName>
        <fullName evidence="1">Uncharacterized protein</fullName>
    </submittedName>
</protein>
<evidence type="ECO:0000313" key="1">
    <source>
        <dbReference type="EMBL" id="VFU08295.1"/>
    </source>
</evidence>
<evidence type="ECO:0000313" key="2">
    <source>
        <dbReference type="Proteomes" id="UP000294360"/>
    </source>
</evidence>
<dbReference type="Proteomes" id="UP000294360">
    <property type="component" value="Chromosome"/>
</dbReference>
<accession>A0A4U8YY42</accession>
<gene>
    <name evidence="1" type="ORF">MTUNDRAET4_1402</name>
</gene>
<organism evidence="1 2">
    <name type="scientific">Methylocella tundrae</name>
    <dbReference type="NCBI Taxonomy" id="227605"/>
    <lineage>
        <taxon>Bacteria</taxon>
        <taxon>Pseudomonadati</taxon>
        <taxon>Pseudomonadota</taxon>
        <taxon>Alphaproteobacteria</taxon>
        <taxon>Hyphomicrobiales</taxon>
        <taxon>Beijerinckiaceae</taxon>
        <taxon>Methylocella</taxon>
    </lineage>
</organism>
<sequence length="122" mass="13866">MLLQRLDEIFLEIVRRQSRIGNFAQRHDGILVIITVYRDMTSSCDHARPMAREEHELKPVFDLVDAIFNGDAGHRTLAPSFETIWGLKLIYPRTRTGGKRNLDRTTLSGTGALDESLIMGLK</sequence>
<dbReference type="AlphaFoldDB" id="A0A4U8YY42"/>
<proteinExistence type="predicted"/>
<dbReference type="EMBL" id="LR536450">
    <property type="protein sequence ID" value="VFU08295.1"/>
    <property type="molecule type" value="Genomic_DNA"/>
</dbReference>